<dbReference type="Pfam" id="PF04577">
    <property type="entry name" value="Glyco_transf_61"/>
    <property type="match status" value="1"/>
</dbReference>
<comment type="caution">
    <text evidence="5">The sequence shown here is derived from an EMBL/GenBank/DDBJ whole genome shotgun (WGS) entry which is preliminary data.</text>
</comment>
<feature type="domain" description="Glycosyltransferase 61 catalytic" evidence="4">
    <location>
        <begin position="171"/>
        <end position="285"/>
    </location>
</feature>
<accession>A0AAD9IH08</accession>
<keyword evidence="6" id="KW-1185">Reference proteome</keyword>
<keyword evidence="3" id="KW-0325">Glycoprotein</keyword>
<evidence type="ECO:0000313" key="5">
    <source>
        <dbReference type="EMBL" id="KAK2076974.1"/>
    </source>
</evidence>
<dbReference type="PANTHER" id="PTHR20961">
    <property type="entry name" value="GLYCOSYLTRANSFERASE"/>
    <property type="match status" value="1"/>
</dbReference>
<evidence type="ECO:0000256" key="1">
    <source>
        <dbReference type="ARBA" id="ARBA00022676"/>
    </source>
</evidence>
<sequence length="397" mass="46260">MKATARSIPEVQMAYISKEPYRLSSNLTQRVVVVSPANFTARLAEEGYGFEWASVPKMEVDQNLMINLAYWTNYGHSLGEMGPMVHNLMCTYMRLCTWEEVNSTDLQLWLYNELPTIERTMVRAAREELWPCFSRSPLLRLMDGRLNHTVVLLHRLVAGVGSTCRAFPWCRLRYNRTPPLPGIVLGWKERMHRCLGLPLRRLSNHTHPRVLFVNRPLAHGRAFINMEETLARLREDLPHVTFAEEMLESESLRSQALKYVMSDVVVQMHGAALGNVFFLPRGSVYIDVVPERNEDKHAWAYFMLRDYSALGINPIALPPQRVEFMEYTINKTMRGHLNTLSKQQRVDLFEHHKCPEPGTVFWDVYSICVIEWFMKRSNCYLDYDQLKPAVRVLGWYF</sequence>
<dbReference type="EMBL" id="JASFZW010000008">
    <property type="protein sequence ID" value="KAK2076974.1"/>
    <property type="molecule type" value="Genomic_DNA"/>
</dbReference>
<dbReference type="Proteomes" id="UP001255856">
    <property type="component" value="Unassembled WGS sequence"/>
</dbReference>
<organism evidence="5 6">
    <name type="scientific">Prototheca wickerhamii</name>
    <dbReference type="NCBI Taxonomy" id="3111"/>
    <lineage>
        <taxon>Eukaryota</taxon>
        <taxon>Viridiplantae</taxon>
        <taxon>Chlorophyta</taxon>
        <taxon>core chlorophytes</taxon>
        <taxon>Trebouxiophyceae</taxon>
        <taxon>Chlorellales</taxon>
        <taxon>Chlorellaceae</taxon>
        <taxon>Prototheca</taxon>
    </lineage>
</organism>
<evidence type="ECO:0000259" key="4">
    <source>
        <dbReference type="Pfam" id="PF04577"/>
    </source>
</evidence>
<evidence type="ECO:0000256" key="3">
    <source>
        <dbReference type="ARBA" id="ARBA00023180"/>
    </source>
</evidence>
<proteinExistence type="predicted"/>
<protein>
    <recommendedName>
        <fullName evidence="4">Glycosyltransferase 61 catalytic domain-containing protein</fullName>
    </recommendedName>
</protein>
<dbReference type="GO" id="GO:0005794">
    <property type="term" value="C:Golgi apparatus"/>
    <property type="evidence" value="ECO:0007669"/>
    <property type="project" value="UniProtKB-ARBA"/>
</dbReference>
<name>A0AAD9IH08_PROWI</name>
<evidence type="ECO:0000256" key="2">
    <source>
        <dbReference type="ARBA" id="ARBA00022679"/>
    </source>
</evidence>
<gene>
    <name evidence="5" type="ORF">QBZ16_005202</name>
</gene>
<dbReference type="InterPro" id="IPR007657">
    <property type="entry name" value="Glycosyltransferase_61"/>
</dbReference>
<evidence type="ECO:0000313" key="6">
    <source>
        <dbReference type="Proteomes" id="UP001255856"/>
    </source>
</evidence>
<dbReference type="GO" id="GO:0016763">
    <property type="term" value="F:pentosyltransferase activity"/>
    <property type="evidence" value="ECO:0007669"/>
    <property type="project" value="UniProtKB-ARBA"/>
</dbReference>
<dbReference type="InterPro" id="IPR049625">
    <property type="entry name" value="Glyco_transf_61_cat"/>
</dbReference>
<reference evidence="5" key="1">
    <citation type="submission" date="2021-01" db="EMBL/GenBank/DDBJ databases">
        <authorList>
            <person name="Eckstrom K.M.E."/>
        </authorList>
    </citation>
    <scope>NUCLEOTIDE SEQUENCE</scope>
    <source>
        <strain evidence="5">UVCC 0001</strain>
    </source>
</reference>
<keyword evidence="2" id="KW-0808">Transferase</keyword>
<dbReference type="AlphaFoldDB" id="A0AAD9IH08"/>
<keyword evidence="1" id="KW-0328">Glycosyltransferase</keyword>